<dbReference type="Proteomes" id="UP000199199">
    <property type="component" value="Unassembled WGS sequence"/>
</dbReference>
<dbReference type="EMBL" id="FOZS01000002">
    <property type="protein sequence ID" value="SFS62849.1"/>
    <property type="molecule type" value="Genomic_DNA"/>
</dbReference>
<sequence>MSATNQTSEPVEIGGEYWDAQLRAFDALESGDYDVVVFRAGYGGGKTLFGSDYVLGEAMQTPNGHSLILAPDKTKGGPATYKGFYERLPGENTVPNDADGDPENSPIVAGHHGTKHRVTLINGHIIQLGGADIWSRFAGTEFNVIWCDEVAHYGTTDLYDLHEMLVTRQRTEQGPNVTLWTSTGNGFNQFYDITERQIQPDGAGGEEPLPWRDRMKVVVGDTRDNPFHNELEKMKAQFEGTEREKQALEGGFSAAEGLVYGQFSREVHVPEVDVDGLIPEDATPIYGYDAGWDHPRVLVQWYPTHHDQWIATDCYYASEMAFDDLCDPEDRSGYVYDNDLERGPLYAEHEPEHIQKFNQAGFNAQKASKSLDEGIPFVRGLLEVKGDPERPGLLVSDDCVELVQEFQSYKEEHVGSSGDVPDHVLDASRYALFTHDSEPETTVHYKSGSMPSQNSIR</sequence>
<reference evidence="2" key="1">
    <citation type="submission" date="2016-10" db="EMBL/GenBank/DDBJ databases">
        <authorList>
            <person name="Varghese N."/>
            <person name="Submissions S."/>
        </authorList>
    </citation>
    <scope>NUCLEOTIDE SEQUENCE [LARGE SCALE GENOMIC DNA]</scope>
    <source>
        <strain evidence="2">DSM 22427</strain>
    </source>
</reference>
<dbReference type="InterPro" id="IPR027417">
    <property type="entry name" value="P-loop_NTPase"/>
</dbReference>
<dbReference type="OrthoDB" id="196515at2157"/>
<dbReference type="Gene3D" id="3.30.420.280">
    <property type="match status" value="1"/>
</dbReference>
<dbReference type="AlphaFoldDB" id="A0A1I6RDP8"/>
<keyword evidence="2" id="KW-1185">Reference proteome</keyword>
<organism evidence="1 2">
    <name type="scientific">Halostagnicola kamekurae</name>
    <dbReference type="NCBI Taxonomy" id="619731"/>
    <lineage>
        <taxon>Archaea</taxon>
        <taxon>Methanobacteriati</taxon>
        <taxon>Methanobacteriota</taxon>
        <taxon>Stenosarchaea group</taxon>
        <taxon>Halobacteria</taxon>
        <taxon>Halobacteriales</taxon>
        <taxon>Natrialbaceae</taxon>
        <taxon>Halostagnicola</taxon>
    </lineage>
</organism>
<evidence type="ECO:0000313" key="1">
    <source>
        <dbReference type="EMBL" id="SFS62849.1"/>
    </source>
</evidence>
<evidence type="ECO:0000313" key="2">
    <source>
        <dbReference type="Proteomes" id="UP000199199"/>
    </source>
</evidence>
<dbReference type="Gene3D" id="3.40.50.300">
    <property type="entry name" value="P-loop containing nucleotide triphosphate hydrolases"/>
    <property type="match status" value="1"/>
</dbReference>
<dbReference type="RefSeq" id="WP_092903709.1">
    <property type="nucleotide sequence ID" value="NZ_FOZS01000002.1"/>
</dbReference>
<protein>
    <submittedName>
        <fullName evidence="1">Terminase-like family protein</fullName>
    </submittedName>
</protein>
<proteinExistence type="predicted"/>
<dbReference type="Pfam" id="PF03237">
    <property type="entry name" value="Terminase_6N"/>
    <property type="match status" value="1"/>
</dbReference>
<name>A0A1I6RDP8_9EURY</name>
<accession>A0A1I6RDP8</accession>
<gene>
    <name evidence="1" type="ORF">SAMN04488556_1725</name>
</gene>